<dbReference type="EMBL" id="JAAVJR010001403">
    <property type="protein sequence ID" value="NJW55667.1"/>
    <property type="molecule type" value="Genomic_DNA"/>
</dbReference>
<comment type="caution">
    <text evidence="1">The sequence shown here is derived from an EMBL/GenBank/DDBJ whole genome shotgun (WGS) entry which is preliminary data.</text>
</comment>
<organism evidence="1 2">
    <name type="scientific">Salinimicrobium oceani</name>
    <dbReference type="NCBI Taxonomy" id="2722702"/>
    <lineage>
        <taxon>Bacteria</taxon>
        <taxon>Pseudomonadati</taxon>
        <taxon>Bacteroidota</taxon>
        <taxon>Flavobacteriia</taxon>
        <taxon>Flavobacteriales</taxon>
        <taxon>Flavobacteriaceae</taxon>
        <taxon>Salinimicrobium</taxon>
    </lineage>
</organism>
<protein>
    <submittedName>
        <fullName evidence="1">Outer membrane protein assembly factor</fullName>
    </submittedName>
</protein>
<proteinExistence type="predicted"/>
<reference evidence="1 2" key="1">
    <citation type="submission" date="2020-03" db="EMBL/GenBank/DDBJ databases">
        <title>Salinimicrobium sp. nov, isolated from SCS.</title>
        <authorList>
            <person name="Cao W.R."/>
        </authorList>
    </citation>
    <scope>NUCLEOTIDE SEQUENCE [LARGE SCALE GENOMIC DNA]</scope>
    <source>
        <strain evidence="2">J15B91</strain>
    </source>
</reference>
<dbReference type="Proteomes" id="UP000703674">
    <property type="component" value="Unassembled WGS sequence"/>
</dbReference>
<name>A0ABX1D8S7_9FLAO</name>
<keyword evidence="2" id="KW-1185">Reference proteome</keyword>
<gene>
    <name evidence="1" type="ORF">HC175_22390</name>
</gene>
<evidence type="ECO:0000313" key="2">
    <source>
        <dbReference type="Proteomes" id="UP000703674"/>
    </source>
</evidence>
<evidence type="ECO:0000313" key="1">
    <source>
        <dbReference type="EMBL" id="NJW55667.1"/>
    </source>
</evidence>
<sequence length="89" mass="10404">MNIFPDYKYGNRSLPVTDTASNEGYDIYSFEKLQFRPKALTNAIFITPESIYSDADRTLTYNRINQLRIFRYPNIQYMEDPSDSTGTDL</sequence>
<feature type="non-terminal residue" evidence="1">
    <location>
        <position position="89"/>
    </location>
</feature>
<accession>A0ABX1D8S7</accession>